<dbReference type="InterPro" id="IPR046848">
    <property type="entry name" value="E_motif"/>
</dbReference>
<evidence type="ECO:0000256" key="2">
    <source>
        <dbReference type="ARBA" id="ARBA00022737"/>
    </source>
</evidence>
<proteinExistence type="inferred from homology"/>
<dbReference type="RefSeq" id="XP_021866744.2">
    <property type="nucleotide sequence ID" value="XM_022011052.2"/>
</dbReference>
<keyword evidence="6" id="KW-1185">Reference proteome</keyword>
<feature type="repeat" description="PPR" evidence="3">
    <location>
        <begin position="91"/>
        <end position="121"/>
    </location>
</feature>
<dbReference type="InterPro" id="IPR002885">
    <property type="entry name" value="PPR_rpt"/>
</dbReference>
<dbReference type="Gene3D" id="1.25.40.10">
    <property type="entry name" value="Tetratricopeptide repeat domain"/>
    <property type="match status" value="7"/>
</dbReference>
<protein>
    <submittedName>
        <fullName evidence="7">Pentatricopeptide repeat-containing protein At5g09950</fullName>
    </submittedName>
</protein>
<feature type="domain" description="DYW" evidence="5">
    <location>
        <begin position="962"/>
        <end position="1053"/>
    </location>
</feature>
<accession>A0A9R0JF22</accession>
<gene>
    <name evidence="7" type="primary">LOC110805447</name>
</gene>
<dbReference type="Pfam" id="PF01535">
    <property type="entry name" value="PPR"/>
    <property type="match status" value="7"/>
</dbReference>
<comment type="similarity">
    <text evidence="1">Belongs to the PPR family. PCMP-H subfamily.</text>
</comment>
<organism evidence="6 7">
    <name type="scientific">Spinacia oleracea</name>
    <name type="common">Spinach</name>
    <dbReference type="NCBI Taxonomy" id="3562"/>
    <lineage>
        <taxon>Eukaryota</taxon>
        <taxon>Viridiplantae</taxon>
        <taxon>Streptophyta</taxon>
        <taxon>Embryophyta</taxon>
        <taxon>Tracheophyta</taxon>
        <taxon>Spermatophyta</taxon>
        <taxon>Magnoliopsida</taxon>
        <taxon>eudicotyledons</taxon>
        <taxon>Gunneridae</taxon>
        <taxon>Pentapetalae</taxon>
        <taxon>Caryophyllales</taxon>
        <taxon>Chenopodiaceae</taxon>
        <taxon>Chenopodioideae</taxon>
        <taxon>Anserineae</taxon>
        <taxon>Spinacia</taxon>
    </lineage>
</organism>
<feature type="repeat" description="PPR" evidence="3">
    <location>
        <begin position="439"/>
        <end position="473"/>
    </location>
</feature>
<keyword evidence="4" id="KW-0732">Signal</keyword>
<dbReference type="Pfam" id="PF13041">
    <property type="entry name" value="PPR_2"/>
    <property type="match status" value="3"/>
</dbReference>
<dbReference type="InterPro" id="IPR032867">
    <property type="entry name" value="DYW_dom"/>
</dbReference>
<dbReference type="PANTHER" id="PTHR47926">
    <property type="entry name" value="PENTATRICOPEPTIDE REPEAT-CONTAINING PROTEIN"/>
    <property type="match status" value="1"/>
</dbReference>
<evidence type="ECO:0000256" key="3">
    <source>
        <dbReference type="PROSITE-ProRule" id="PRU00708"/>
    </source>
</evidence>
<dbReference type="InterPro" id="IPR046849">
    <property type="entry name" value="E2_motif"/>
</dbReference>
<sequence>MSLRLLLRSFITWRSCRFTTLAATSLCPGNNCTAVFDHRDPFLSLSSNPPPQPTCRSEIRDFFVYQYQHSCSSVEANHLHLGIYKHGFEADLFLLNTLINVYLRFGDLVSARKVFDEMPERNLVTWACLISGYVQNGMPVAACATFRDMVSAGYAPNNYAFGSVLRACQELGPDYMKFGMQIHGLMSKTSFAQDALVGNVLISMYGSCCLESMDHARRVFDEIDGKIPVSWNSIISVYSGRGDAIGAFEMFARMQHGGSGFNFKPNAYTLSSLIAVASSSAHFGTFLLQQMASRVQKSGLLDDLYVGSALVSGLAKFGLIDDSWKIFECMSAKNAVTMNGLMVGLVNQKRGEQAVDVFKQMEHLVEVNTNSYMVLLSACAEFSELEEGRRKGKELHAYAIRNGLRDAKVAVSNAIINMYAKCGAIHSACAVFEQMGERDLVTWNSLIAGLDQNERFEDAVFNFFRMRRSGMRPTNFALISCLSSCASLGWLRQGVQVHAEALKLGLGSDVSVSNVLLSMYAGTRSFNECKKLFSFMPEHDQVSWNSIIGALADSETYASEAVMYILEMMRLGWSLNGVTLVNVLSAVSSDSLSLSKLGPQVHALAFKYCFTNNITVENSLISCYGKCSRMEDCELIFSKMSKRDEVSWNAMISSCVHNEQLSKAVDLVWFMMQSGQRLDHYTFATVLSACASVATLERGMEVHACQIRAHLESDVVVGSAIVDMYAKCGRIDYAARFFQLMPVKNLYSWNTMISGYARHGFANKALEIFEQMKEGGQPPNHVTFVGVLSACSHGGLVEKGYKHFESMSSEYGLAPQMEHFSCMVDILGRSGKLDKVEDFINKMPMKPNNLIWRTVLGSCCRTNGRDSELGKRAAEMLLQLEPENGGNYVLLANMYAGGAKWEKLAITRSAMNLAAAKKQAGRSWVTMKDGVHVFVAGDKSHPEKDAIYEKLGELMRKIREAGYVPQTSFALYDLEPESKEELLSYHSEKLAIAFVLTRKSNSTIRIMKNLRVCGDCHSAFRYISKVIGRQIVLRDSNRFHHFSDGMCSCGDYW</sequence>
<dbReference type="NCBIfam" id="TIGR00756">
    <property type="entry name" value="PPR"/>
    <property type="match status" value="4"/>
</dbReference>
<feature type="repeat" description="PPR" evidence="3">
    <location>
        <begin position="644"/>
        <end position="678"/>
    </location>
</feature>
<keyword evidence="2" id="KW-0677">Repeat</keyword>
<dbReference type="InterPro" id="IPR046960">
    <property type="entry name" value="PPR_At4g14850-like_plant"/>
</dbReference>
<dbReference type="InterPro" id="IPR011990">
    <property type="entry name" value="TPR-like_helical_dom_sf"/>
</dbReference>
<evidence type="ECO:0000256" key="1">
    <source>
        <dbReference type="ARBA" id="ARBA00006643"/>
    </source>
</evidence>
<name>A0A9R0JF22_SPIOL</name>
<dbReference type="Proteomes" id="UP000813463">
    <property type="component" value="Chromosome 2"/>
</dbReference>
<dbReference type="GeneID" id="110805447"/>
<reference evidence="7" key="2">
    <citation type="submission" date="2025-08" db="UniProtKB">
        <authorList>
            <consortium name="RefSeq"/>
        </authorList>
    </citation>
    <scope>IDENTIFICATION</scope>
    <source>
        <tissue evidence="7">Leaf</tissue>
    </source>
</reference>
<dbReference type="PANTHER" id="PTHR47926:SF390">
    <property type="entry name" value="TETRATRICOPEPTIDE REPEAT-LIKE SUPERFAMILY PROTEIN"/>
    <property type="match status" value="1"/>
</dbReference>
<dbReference type="PROSITE" id="PS51375">
    <property type="entry name" value="PPR"/>
    <property type="match status" value="5"/>
</dbReference>
<evidence type="ECO:0000313" key="6">
    <source>
        <dbReference type="Proteomes" id="UP000813463"/>
    </source>
</evidence>
<evidence type="ECO:0000256" key="4">
    <source>
        <dbReference type="SAM" id="SignalP"/>
    </source>
</evidence>
<feature type="signal peptide" evidence="4">
    <location>
        <begin position="1"/>
        <end position="18"/>
    </location>
</feature>
<dbReference type="Pfam" id="PF14432">
    <property type="entry name" value="DYW_deaminase"/>
    <property type="match status" value="1"/>
</dbReference>
<dbReference type="Pfam" id="PF20430">
    <property type="entry name" value="Eplus_motif"/>
    <property type="match status" value="1"/>
</dbReference>
<feature type="repeat" description="PPR" evidence="3">
    <location>
        <begin position="745"/>
        <end position="779"/>
    </location>
</feature>
<evidence type="ECO:0000259" key="5">
    <source>
        <dbReference type="Pfam" id="PF14432"/>
    </source>
</evidence>
<feature type="repeat" description="PPR" evidence="3">
    <location>
        <begin position="122"/>
        <end position="156"/>
    </location>
</feature>
<reference evidence="6" key="1">
    <citation type="journal article" date="2021" name="Nat. Commun.">
        <title>Genomic analyses provide insights into spinach domestication and the genetic basis of agronomic traits.</title>
        <authorList>
            <person name="Cai X."/>
            <person name="Sun X."/>
            <person name="Xu C."/>
            <person name="Sun H."/>
            <person name="Wang X."/>
            <person name="Ge C."/>
            <person name="Zhang Z."/>
            <person name="Wang Q."/>
            <person name="Fei Z."/>
            <person name="Jiao C."/>
            <person name="Wang Q."/>
        </authorList>
    </citation>
    <scope>NUCLEOTIDE SEQUENCE [LARGE SCALE GENOMIC DNA]</scope>
    <source>
        <strain evidence="6">cv. Varoflay</strain>
    </source>
</reference>
<feature type="chain" id="PRO_5047473558" evidence="4">
    <location>
        <begin position="19"/>
        <end position="1053"/>
    </location>
</feature>
<dbReference type="Pfam" id="PF20431">
    <property type="entry name" value="E_motif"/>
    <property type="match status" value="1"/>
</dbReference>
<evidence type="ECO:0000313" key="7">
    <source>
        <dbReference type="RefSeq" id="XP_021866744.2"/>
    </source>
</evidence>